<evidence type="ECO:0000313" key="2">
    <source>
        <dbReference type="Proteomes" id="UP000305067"/>
    </source>
</evidence>
<proteinExistence type="predicted"/>
<accession>A0A5C3QUK1</accession>
<dbReference type="EMBL" id="ML178818">
    <property type="protein sequence ID" value="TFL04520.1"/>
    <property type="molecule type" value="Genomic_DNA"/>
</dbReference>
<dbReference type="AlphaFoldDB" id="A0A5C3QUK1"/>
<protein>
    <submittedName>
        <fullName evidence="1">Uncharacterized protein</fullName>
    </submittedName>
</protein>
<dbReference type="Proteomes" id="UP000305067">
    <property type="component" value="Unassembled WGS sequence"/>
</dbReference>
<evidence type="ECO:0000313" key="1">
    <source>
        <dbReference type="EMBL" id="TFL04520.1"/>
    </source>
</evidence>
<name>A0A5C3QUK1_9AGAR</name>
<gene>
    <name evidence="1" type="ORF">BDV98DRAFT_590311</name>
</gene>
<organism evidence="1 2">
    <name type="scientific">Pterulicium gracile</name>
    <dbReference type="NCBI Taxonomy" id="1884261"/>
    <lineage>
        <taxon>Eukaryota</taxon>
        <taxon>Fungi</taxon>
        <taxon>Dikarya</taxon>
        <taxon>Basidiomycota</taxon>
        <taxon>Agaricomycotina</taxon>
        <taxon>Agaricomycetes</taxon>
        <taxon>Agaricomycetidae</taxon>
        <taxon>Agaricales</taxon>
        <taxon>Pleurotineae</taxon>
        <taxon>Pterulaceae</taxon>
        <taxon>Pterulicium</taxon>
    </lineage>
</organism>
<sequence length="90" mass="10509">MNTDSLRRVPVLAFKEHYFESDYMKETREMVGEVMEKYLSADEVWGRRETAWLLAHDTIFDAEGIVLDVNLCPVLRMRRSLNIDGCARPT</sequence>
<keyword evidence="2" id="KW-1185">Reference proteome</keyword>
<reference evidence="1 2" key="1">
    <citation type="journal article" date="2019" name="Nat. Ecol. Evol.">
        <title>Megaphylogeny resolves global patterns of mushroom evolution.</title>
        <authorList>
            <person name="Varga T."/>
            <person name="Krizsan K."/>
            <person name="Foldi C."/>
            <person name="Dima B."/>
            <person name="Sanchez-Garcia M."/>
            <person name="Sanchez-Ramirez S."/>
            <person name="Szollosi G.J."/>
            <person name="Szarkandi J.G."/>
            <person name="Papp V."/>
            <person name="Albert L."/>
            <person name="Andreopoulos W."/>
            <person name="Angelini C."/>
            <person name="Antonin V."/>
            <person name="Barry K.W."/>
            <person name="Bougher N.L."/>
            <person name="Buchanan P."/>
            <person name="Buyck B."/>
            <person name="Bense V."/>
            <person name="Catcheside P."/>
            <person name="Chovatia M."/>
            <person name="Cooper J."/>
            <person name="Damon W."/>
            <person name="Desjardin D."/>
            <person name="Finy P."/>
            <person name="Geml J."/>
            <person name="Haridas S."/>
            <person name="Hughes K."/>
            <person name="Justo A."/>
            <person name="Karasinski D."/>
            <person name="Kautmanova I."/>
            <person name="Kiss B."/>
            <person name="Kocsube S."/>
            <person name="Kotiranta H."/>
            <person name="LaButti K.M."/>
            <person name="Lechner B.E."/>
            <person name="Liimatainen K."/>
            <person name="Lipzen A."/>
            <person name="Lukacs Z."/>
            <person name="Mihaltcheva S."/>
            <person name="Morgado L.N."/>
            <person name="Niskanen T."/>
            <person name="Noordeloos M.E."/>
            <person name="Ohm R.A."/>
            <person name="Ortiz-Santana B."/>
            <person name="Ovrebo C."/>
            <person name="Racz N."/>
            <person name="Riley R."/>
            <person name="Savchenko A."/>
            <person name="Shiryaev A."/>
            <person name="Soop K."/>
            <person name="Spirin V."/>
            <person name="Szebenyi C."/>
            <person name="Tomsovsky M."/>
            <person name="Tulloss R.E."/>
            <person name="Uehling J."/>
            <person name="Grigoriev I.V."/>
            <person name="Vagvolgyi C."/>
            <person name="Papp T."/>
            <person name="Martin F.M."/>
            <person name="Miettinen O."/>
            <person name="Hibbett D.S."/>
            <person name="Nagy L.G."/>
        </authorList>
    </citation>
    <scope>NUCLEOTIDE SEQUENCE [LARGE SCALE GENOMIC DNA]</scope>
    <source>
        <strain evidence="1 2">CBS 309.79</strain>
    </source>
</reference>